<evidence type="ECO:0000256" key="5">
    <source>
        <dbReference type="SAM" id="Phobius"/>
    </source>
</evidence>
<feature type="transmembrane region" description="Helical" evidence="5">
    <location>
        <begin position="12"/>
        <end position="35"/>
    </location>
</feature>
<dbReference type="Gene3D" id="1.20.1540.10">
    <property type="entry name" value="Rhomboid-like"/>
    <property type="match status" value="1"/>
</dbReference>
<gene>
    <name evidence="7" type="ORF">H8R10_04585</name>
</gene>
<dbReference type="Pfam" id="PF01694">
    <property type="entry name" value="Rhomboid"/>
    <property type="match status" value="1"/>
</dbReference>
<feature type="domain" description="Peptidase S54 rhomboid" evidence="6">
    <location>
        <begin position="54"/>
        <end position="187"/>
    </location>
</feature>
<keyword evidence="3 5" id="KW-1133">Transmembrane helix</keyword>
<dbReference type="GO" id="GO:0004252">
    <property type="term" value="F:serine-type endopeptidase activity"/>
    <property type="evidence" value="ECO:0007669"/>
    <property type="project" value="InterPro"/>
</dbReference>
<keyword evidence="7" id="KW-0645">Protease</keyword>
<feature type="transmembrane region" description="Helical" evidence="5">
    <location>
        <begin position="172"/>
        <end position="192"/>
    </location>
</feature>
<dbReference type="PANTHER" id="PTHR43066">
    <property type="entry name" value="RHOMBOID-RELATED PROTEIN"/>
    <property type="match status" value="1"/>
</dbReference>
<reference evidence="7 8" key="1">
    <citation type="submission" date="2020-08" db="EMBL/GenBank/DDBJ databases">
        <title>Winkia gen. nov., sp. nov., isolated from faeces of the Anser albifrons in China.</title>
        <authorList>
            <person name="Liu Q."/>
        </authorList>
    </citation>
    <scope>NUCLEOTIDE SEQUENCE [LARGE SCALE GENOMIC DNA]</scope>
    <source>
        <strain evidence="7 8">C62</strain>
    </source>
</reference>
<comment type="subcellular location">
    <subcellularLocation>
        <location evidence="1">Membrane</location>
        <topology evidence="1">Multi-pass membrane protein</topology>
    </subcellularLocation>
</comment>
<evidence type="ECO:0000256" key="4">
    <source>
        <dbReference type="ARBA" id="ARBA00023136"/>
    </source>
</evidence>
<dbReference type="GO" id="GO:0006508">
    <property type="term" value="P:proteolysis"/>
    <property type="evidence" value="ECO:0007669"/>
    <property type="project" value="UniProtKB-KW"/>
</dbReference>
<feature type="transmembrane region" description="Helical" evidence="5">
    <location>
        <begin position="122"/>
        <end position="142"/>
    </location>
</feature>
<keyword evidence="7" id="KW-0378">Hydrolase</keyword>
<evidence type="ECO:0000313" key="7">
    <source>
        <dbReference type="EMBL" id="MBD3689504.1"/>
    </source>
</evidence>
<comment type="caution">
    <text evidence="7">The sequence shown here is derived from an EMBL/GenBank/DDBJ whole genome shotgun (WGS) entry which is preliminary data.</text>
</comment>
<dbReference type="SUPFAM" id="SSF144091">
    <property type="entry name" value="Rhomboid-like"/>
    <property type="match status" value="1"/>
</dbReference>
<dbReference type="InterPro" id="IPR022764">
    <property type="entry name" value="Peptidase_S54_rhomboid_dom"/>
</dbReference>
<keyword evidence="4 5" id="KW-0472">Membrane</keyword>
<organism evidence="7 8">
    <name type="scientific">Nanchangia anserum</name>
    <dbReference type="NCBI Taxonomy" id="2692125"/>
    <lineage>
        <taxon>Bacteria</taxon>
        <taxon>Bacillati</taxon>
        <taxon>Actinomycetota</taxon>
        <taxon>Actinomycetes</taxon>
        <taxon>Actinomycetales</taxon>
        <taxon>Actinomycetaceae</taxon>
        <taxon>Nanchangia</taxon>
    </lineage>
</organism>
<evidence type="ECO:0000256" key="3">
    <source>
        <dbReference type="ARBA" id="ARBA00022989"/>
    </source>
</evidence>
<sequence>MNMWRTRSGYTPYVTWAIMLICLLVPTLTLVRWIPATGALTWQLVYAPLEALIQPWRLVTAGFVHGGYLHLLFNMVAFWVAAKQLEELFGHARFACVWLVSTAGGYVFALALSVFIPALGGAGVTIGASGGILALFAIFLMLQRGAGGDISALAVMLGLTLAYGIFVSGISWQVHLGGIIVGLILGGGFVMIGKRVYPEVTNAYDAVEIRRTREAATRKRHRLQALLIGGVALAEVAIWGMCYASTLA</sequence>
<dbReference type="GO" id="GO:0016020">
    <property type="term" value="C:membrane"/>
    <property type="evidence" value="ECO:0007669"/>
    <property type="project" value="UniProtKB-SubCell"/>
</dbReference>
<keyword evidence="8" id="KW-1185">Reference proteome</keyword>
<proteinExistence type="predicted"/>
<dbReference type="InterPro" id="IPR035952">
    <property type="entry name" value="Rhomboid-like_sf"/>
</dbReference>
<evidence type="ECO:0000259" key="6">
    <source>
        <dbReference type="Pfam" id="PF01694"/>
    </source>
</evidence>
<dbReference type="AlphaFoldDB" id="A0A8I0G992"/>
<dbReference type="Proteomes" id="UP000627538">
    <property type="component" value="Unassembled WGS sequence"/>
</dbReference>
<feature type="transmembrane region" description="Helical" evidence="5">
    <location>
        <begin position="55"/>
        <end position="82"/>
    </location>
</feature>
<evidence type="ECO:0000313" key="8">
    <source>
        <dbReference type="Proteomes" id="UP000627538"/>
    </source>
</evidence>
<accession>A0A8I0G992</accession>
<feature type="transmembrane region" description="Helical" evidence="5">
    <location>
        <begin position="94"/>
        <end position="116"/>
    </location>
</feature>
<protein>
    <submittedName>
        <fullName evidence="7">Rhomboid family intramembrane serine protease</fullName>
    </submittedName>
</protein>
<feature type="transmembrane region" description="Helical" evidence="5">
    <location>
        <begin position="223"/>
        <end position="246"/>
    </location>
</feature>
<name>A0A8I0G992_9ACTO</name>
<keyword evidence="2 5" id="KW-0812">Transmembrane</keyword>
<dbReference type="RefSeq" id="WP_191071545.1">
    <property type="nucleotide sequence ID" value="NZ_CP060506.1"/>
</dbReference>
<evidence type="ECO:0000256" key="2">
    <source>
        <dbReference type="ARBA" id="ARBA00022692"/>
    </source>
</evidence>
<evidence type="ECO:0000256" key="1">
    <source>
        <dbReference type="ARBA" id="ARBA00004141"/>
    </source>
</evidence>
<dbReference type="EMBL" id="JACRUO010000001">
    <property type="protein sequence ID" value="MBD3689504.1"/>
    <property type="molecule type" value="Genomic_DNA"/>
</dbReference>
<dbReference type="PANTHER" id="PTHR43066:SF11">
    <property type="entry name" value="PEPTIDASE S54 RHOMBOID DOMAIN-CONTAINING PROTEIN"/>
    <property type="match status" value="1"/>
</dbReference>
<feature type="transmembrane region" description="Helical" evidence="5">
    <location>
        <begin position="149"/>
        <end position="166"/>
    </location>
</feature>